<keyword evidence="1" id="KW-1003">Cell membrane</keyword>
<sequence length="223" mass="24593">MIDKVCTRLSNKIGRELQVSENEKAVIHYGLFAIIHTSISIGAIVLAGSLLGVLIPALILSVTTVILRKYSGGAHASSPESCAIIGVIISVGGAWLLSKMHWNLIVVIISVLVIFILGFYKVYQLAPVDSMAKPIRKQEKKEALKKKSIFTLGVYLVGTIGLLSIYLTKQKDIVLVWVMCICIGIFWQILTLTPLGHLIVEKIDLFLIHTILRRKGECTDEKD</sequence>
<keyword evidence="5" id="KW-0378">Hydrolase</keyword>
<keyword evidence="6 8" id="KW-1133">Transmembrane helix</keyword>
<evidence type="ECO:0000256" key="4">
    <source>
        <dbReference type="ARBA" id="ARBA00022692"/>
    </source>
</evidence>
<dbReference type="SMART" id="SM00793">
    <property type="entry name" value="AgrB"/>
    <property type="match status" value="1"/>
</dbReference>
<reference evidence="9" key="1">
    <citation type="submission" date="2020-08" db="EMBL/GenBank/DDBJ databases">
        <title>Genome public.</title>
        <authorList>
            <person name="Liu C."/>
            <person name="Sun Q."/>
        </authorList>
    </citation>
    <scope>NUCLEOTIDE SEQUENCE</scope>
    <source>
        <strain evidence="9">NSJ-12</strain>
    </source>
</reference>
<accession>A0A926EGQ5</accession>
<keyword evidence="2" id="KW-0673">Quorum sensing</keyword>
<evidence type="ECO:0000256" key="6">
    <source>
        <dbReference type="ARBA" id="ARBA00022989"/>
    </source>
</evidence>
<evidence type="ECO:0000313" key="10">
    <source>
        <dbReference type="Proteomes" id="UP000655830"/>
    </source>
</evidence>
<dbReference type="Pfam" id="PF04647">
    <property type="entry name" value="AgrB"/>
    <property type="match status" value="1"/>
</dbReference>
<proteinExistence type="predicted"/>
<keyword evidence="4 8" id="KW-0812">Transmembrane</keyword>
<evidence type="ECO:0000313" key="9">
    <source>
        <dbReference type="EMBL" id="MBC8577937.1"/>
    </source>
</evidence>
<dbReference type="GO" id="GO:0008233">
    <property type="term" value="F:peptidase activity"/>
    <property type="evidence" value="ECO:0007669"/>
    <property type="project" value="UniProtKB-KW"/>
</dbReference>
<feature type="transmembrane region" description="Helical" evidence="8">
    <location>
        <begin position="27"/>
        <end position="60"/>
    </location>
</feature>
<feature type="transmembrane region" description="Helical" evidence="8">
    <location>
        <begin position="149"/>
        <end position="168"/>
    </location>
</feature>
<evidence type="ECO:0000256" key="8">
    <source>
        <dbReference type="SAM" id="Phobius"/>
    </source>
</evidence>
<organism evidence="9 10">
    <name type="scientific">Zhenhengia yiwuensis</name>
    <dbReference type="NCBI Taxonomy" id="2763666"/>
    <lineage>
        <taxon>Bacteria</taxon>
        <taxon>Bacillati</taxon>
        <taxon>Bacillota</taxon>
        <taxon>Clostridia</taxon>
        <taxon>Lachnospirales</taxon>
        <taxon>Lachnospiraceae</taxon>
        <taxon>Zhenhengia</taxon>
    </lineage>
</organism>
<dbReference type="GO" id="GO:0009372">
    <property type="term" value="P:quorum sensing"/>
    <property type="evidence" value="ECO:0007669"/>
    <property type="project" value="UniProtKB-KW"/>
</dbReference>
<dbReference type="InterPro" id="IPR006741">
    <property type="entry name" value="AgrB"/>
</dbReference>
<name>A0A926EGQ5_9FIRM</name>
<dbReference type="GO" id="GO:0016020">
    <property type="term" value="C:membrane"/>
    <property type="evidence" value="ECO:0007669"/>
    <property type="project" value="InterPro"/>
</dbReference>
<evidence type="ECO:0000256" key="5">
    <source>
        <dbReference type="ARBA" id="ARBA00022801"/>
    </source>
</evidence>
<feature type="transmembrane region" description="Helical" evidence="8">
    <location>
        <begin position="81"/>
        <end position="98"/>
    </location>
</feature>
<dbReference type="GO" id="GO:0006508">
    <property type="term" value="P:proteolysis"/>
    <property type="evidence" value="ECO:0007669"/>
    <property type="project" value="UniProtKB-KW"/>
</dbReference>
<evidence type="ECO:0000256" key="2">
    <source>
        <dbReference type="ARBA" id="ARBA00022654"/>
    </source>
</evidence>
<dbReference type="AlphaFoldDB" id="A0A926EGQ5"/>
<dbReference type="Proteomes" id="UP000655830">
    <property type="component" value="Unassembled WGS sequence"/>
</dbReference>
<keyword evidence="7 8" id="KW-0472">Membrane</keyword>
<dbReference type="RefSeq" id="WP_177671311.1">
    <property type="nucleotide sequence ID" value="NZ_JACRSY010000001.1"/>
</dbReference>
<comment type="caution">
    <text evidence="9">The sequence shown here is derived from an EMBL/GenBank/DDBJ whole genome shotgun (WGS) entry which is preliminary data.</text>
</comment>
<feature type="transmembrane region" description="Helical" evidence="8">
    <location>
        <begin position="174"/>
        <end position="200"/>
    </location>
</feature>
<protein>
    <submittedName>
        <fullName evidence="9">Accessory gene regulator B family protein</fullName>
    </submittedName>
</protein>
<dbReference type="EMBL" id="JACRSY010000001">
    <property type="protein sequence ID" value="MBC8577937.1"/>
    <property type="molecule type" value="Genomic_DNA"/>
</dbReference>
<evidence type="ECO:0000256" key="7">
    <source>
        <dbReference type="ARBA" id="ARBA00023136"/>
    </source>
</evidence>
<keyword evidence="10" id="KW-1185">Reference proteome</keyword>
<gene>
    <name evidence="9" type="ORF">H8718_00085</name>
</gene>
<evidence type="ECO:0000256" key="1">
    <source>
        <dbReference type="ARBA" id="ARBA00022475"/>
    </source>
</evidence>
<keyword evidence="3" id="KW-0645">Protease</keyword>
<evidence type="ECO:0000256" key="3">
    <source>
        <dbReference type="ARBA" id="ARBA00022670"/>
    </source>
</evidence>
<feature type="transmembrane region" description="Helical" evidence="8">
    <location>
        <begin position="104"/>
        <end position="128"/>
    </location>
</feature>